<dbReference type="Proteomes" id="UP000325780">
    <property type="component" value="Unassembled WGS sequence"/>
</dbReference>
<sequence length="288" mass="31788">MSSLRPQWLDGLVDASTMYSWASYHFARTLFTSLRQGIIPLSSTQWQKIRDSSFSDFWLAFSAPSLAASPDAPVSNSASLVPLLLQKASGVVLDLGPGSGSQMPHLRSPEIKTIYGAEPCTGLHDQLLAQATRFNMQDKYKILSCSAELEPLVSELEQHGLITEKNDTGVFDTVISVRVLCSVPNPEQTISDLYALLRPGGKMLICEHVVNPWRNGGSFVARCFQFLFMKMGWSFLIGDCCLDRDTMALLVKAAERDGGWEENALEVSAEYCLFPYVFGYLVKKGAAQ</sequence>
<dbReference type="PANTHER" id="PTHR45036">
    <property type="entry name" value="METHYLTRANSFERASE LIKE 7B"/>
    <property type="match status" value="1"/>
</dbReference>
<evidence type="ECO:0000313" key="1">
    <source>
        <dbReference type="EMBL" id="KAE8149497.1"/>
    </source>
</evidence>
<evidence type="ECO:0008006" key="3">
    <source>
        <dbReference type="Google" id="ProtNLM"/>
    </source>
</evidence>
<organism evidence="1 2">
    <name type="scientific">Aspergillus avenaceus</name>
    <dbReference type="NCBI Taxonomy" id="36643"/>
    <lineage>
        <taxon>Eukaryota</taxon>
        <taxon>Fungi</taxon>
        <taxon>Dikarya</taxon>
        <taxon>Ascomycota</taxon>
        <taxon>Pezizomycotina</taxon>
        <taxon>Eurotiomycetes</taxon>
        <taxon>Eurotiomycetidae</taxon>
        <taxon>Eurotiales</taxon>
        <taxon>Aspergillaceae</taxon>
        <taxon>Aspergillus</taxon>
        <taxon>Aspergillus subgen. Circumdati</taxon>
    </lineage>
</organism>
<reference evidence="1 2" key="1">
    <citation type="submission" date="2019-04" db="EMBL/GenBank/DDBJ databases">
        <title>Friends and foes A comparative genomics study of 23 Aspergillus species from section Flavi.</title>
        <authorList>
            <consortium name="DOE Joint Genome Institute"/>
            <person name="Kjaerbolling I."/>
            <person name="Vesth T."/>
            <person name="Frisvad J.C."/>
            <person name="Nybo J.L."/>
            <person name="Theobald S."/>
            <person name="Kildgaard S."/>
            <person name="Isbrandt T."/>
            <person name="Kuo A."/>
            <person name="Sato A."/>
            <person name="Lyhne E.K."/>
            <person name="Kogle M.E."/>
            <person name="Wiebenga A."/>
            <person name="Kun R.S."/>
            <person name="Lubbers R.J."/>
            <person name="Makela M.R."/>
            <person name="Barry K."/>
            <person name="Chovatia M."/>
            <person name="Clum A."/>
            <person name="Daum C."/>
            <person name="Haridas S."/>
            <person name="He G."/>
            <person name="LaButti K."/>
            <person name="Lipzen A."/>
            <person name="Mondo S."/>
            <person name="Riley R."/>
            <person name="Salamov A."/>
            <person name="Simmons B.A."/>
            <person name="Magnuson J.K."/>
            <person name="Henrissat B."/>
            <person name="Mortensen U.H."/>
            <person name="Larsen T.O."/>
            <person name="Devries R.P."/>
            <person name="Grigoriev I.V."/>
            <person name="Machida M."/>
            <person name="Baker S.E."/>
            <person name="Andersen M.R."/>
        </authorList>
    </citation>
    <scope>NUCLEOTIDE SEQUENCE [LARGE SCALE GENOMIC DNA]</scope>
    <source>
        <strain evidence="1 2">IBT 18842</strain>
    </source>
</reference>
<dbReference type="Gene3D" id="3.40.50.150">
    <property type="entry name" value="Vaccinia Virus protein VP39"/>
    <property type="match status" value="1"/>
</dbReference>
<protein>
    <recommendedName>
        <fullName evidence="3">S-adenosyl-L-methionine-dependent methyltransferase</fullName>
    </recommendedName>
</protein>
<keyword evidence="2" id="KW-1185">Reference proteome</keyword>
<dbReference type="OrthoDB" id="540004at2759"/>
<dbReference type="PANTHER" id="PTHR45036:SF1">
    <property type="entry name" value="METHYLTRANSFERASE LIKE 7A"/>
    <property type="match status" value="1"/>
</dbReference>
<evidence type="ECO:0000313" key="2">
    <source>
        <dbReference type="Proteomes" id="UP000325780"/>
    </source>
</evidence>
<dbReference type="Pfam" id="PF13489">
    <property type="entry name" value="Methyltransf_23"/>
    <property type="match status" value="1"/>
</dbReference>
<accession>A0A5N6TT66</accession>
<proteinExistence type="predicted"/>
<dbReference type="CDD" id="cd02440">
    <property type="entry name" value="AdoMet_MTases"/>
    <property type="match status" value="1"/>
</dbReference>
<dbReference type="InterPro" id="IPR029063">
    <property type="entry name" value="SAM-dependent_MTases_sf"/>
</dbReference>
<dbReference type="SUPFAM" id="SSF53335">
    <property type="entry name" value="S-adenosyl-L-methionine-dependent methyltransferases"/>
    <property type="match status" value="1"/>
</dbReference>
<dbReference type="EMBL" id="ML742121">
    <property type="protein sequence ID" value="KAE8149497.1"/>
    <property type="molecule type" value="Genomic_DNA"/>
</dbReference>
<gene>
    <name evidence="1" type="ORF">BDV25DRAFT_125842</name>
</gene>
<dbReference type="InterPro" id="IPR052356">
    <property type="entry name" value="Thiol_S-MT"/>
</dbReference>
<dbReference type="AlphaFoldDB" id="A0A5N6TT66"/>
<name>A0A5N6TT66_ASPAV</name>